<dbReference type="OrthoDB" id="7458029at2759"/>
<feature type="region of interest" description="Disordered" evidence="1">
    <location>
        <begin position="79"/>
        <end position="117"/>
    </location>
</feature>
<accession>A0A8S3XPS8</accession>
<dbReference type="Proteomes" id="UP000691718">
    <property type="component" value="Unassembled WGS sequence"/>
</dbReference>
<evidence type="ECO:0000256" key="1">
    <source>
        <dbReference type="SAM" id="MobiDB-lite"/>
    </source>
</evidence>
<gene>
    <name evidence="2" type="ORF">PAPOLLO_LOCUS19526</name>
</gene>
<evidence type="ECO:0000313" key="2">
    <source>
        <dbReference type="EMBL" id="CAG5030646.1"/>
    </source>
</evidence>
<evidence type="ECO:0000313" key="3">
    <source>
        <dbReference type="Proteomes" id="UP000691718"/>
    </source>
</evidence>
<proteinExistence type="predicted"/>
<comment type="caution">
    <text evidence="2">The sequence shown here is derived from an EMBL/GenBank/DDBJ whole genome shotgun (WGS) entry which is preliminary data.</text>
</comment>
<protein>
    <submittedName>
        <fullName evidence="2">(apollo) hypothetical protein</fullName>
    </submittedName>
</protein>
<dbReference type="AlphaFoldDB" id="A0A8S3XPS8"/>
<reference evidence="2" key="1">
    <citation type="submission" date="2021-04" db="EMBL/GenBank/DDBJ databases">
        <authorList>
            <person name="Tunstrom K."/>
        </authorList>
    </citation>
    <scope>NUCLEOTIDE SEQUENCE</scope>
</reference>
<keyword evidence="3" id="KW-1185">Reference proteome</keyword>
<feature type="compositionally biased region" description="Basic and acidic residues" evidence="1">
    <location>
        <begin position="105"/>
        <end position="117"/>
    </location>
</feature>
<sequence length="117" mass="12922">MNYSDKRIRKLNEVSLKKLKEGHGPCNECICNLICPPPEKINLKDTLRAALDTVLMYKDSTEKLVEAKASKTFKEIQEFKGRVTGNAPATSGKAPRSGKSAKSATSEKKDPKAKDKK</sequence>
<name>A0A8S3XPS8_PARAO</name>
<dbReference type="EMBL" id="CAJQZP010001211">
    <property type="protein sequence ID" value="CAG5030646.1"/>
    <property type="molecule type" value="Genomic_DNA"/>
</dbReference>
<organism evidence="2 3">
    <name type="scientific">Parnassius apollo</name>
    <name type="common">Apollo butterfly</name>
    <name type="synonym">Papilio apollo</name>
    <dbReference type="NCBI Taxonomy" id="110799"/>
    <lineage>
        <taxon>Eukaryota</taxon>
        <taxon>Metazoa</taxon>
        <taxon>Ecdysozoa</taxon>
        <taxon>Arthropoda</taxon>
        <taxon>Hexapoda</taxon>
        <taxon>Insecta</taxon>
        <taxon>Pterygota</taxon>
        <taxon>Neoptera</taxon>
        <taxon>Endopterygota</taxon>
        <taxon>Lepidoptera</taxon>
        <taxon>Glossata</taxon>
        <taxon>Ditrysia</taxon>
        <taxon>Papilionoidea</taxon>
        <taxon>Papilionidae</taxon>
        <taxon>Parnassiinae</taxon>
        <taxon>Parnassini</taxon>
        <taxon>Parnassius</taxon>
        <taxon>Parnassius</taxon>
    </lineage>
</organism>